<dbReference type="Proteomes" id="UP000238762">
    <property type="component" value="Unassembled WGS sequence"/>
</dbReference>
<name>A0A2T1C035_9CYAN</name>
<reference evidence="1 2" key="2">
    <citation type="submission" date="2018-03" db="EMBL/GenBank/DDBJ databases">
        <title>The ancient ancestry and fast evolution of plastids.</title>
        <authorList>
            <person name="Moore K.R."/>
            <person name="Magnabosco C."/>
            <person name="Momper L."/>
            <person name="Gold D.A."/>
            <person name="Bosak T."/>
            <person name="Fournier G.P."/>
        </authorList>
    </citation>
    <scope>NUCLEOTIDE SEQUENCE [LARGE SCALE GENOMIC DNA]</scope>
    <source>
        <strain evidence="1 2">CCAP 1448/3</strain>
    </source>
</reference>
<gene>
    <name evidence="1" type="ORF">C7B64_18130</name>
</gene>
<proteinExistence type="predicted"/>
<dbReference type="EMBL" id="PVWJ01000105">
    <property type="protein sequence ID" value="PSB01483.1"/>
    <property type="molecule type" value="Genomic_DNA"/>
</dbReference>
<accession>A0A2T1C035</accession>
<evidence type="ECO:0000313" key="1">
    <source>
        <dbReference type="EMBL" id="PSB01483.1"/>
    </source>
</evidence>
<dbReference type="OrthoDB" id="517276at2"/>
<reference evidence="1 2" key="1">
    <citation type="submission" date="2018-02" db="EMBL/GenBank/DDBJ databases">
        <authorList>
            <person name="Cohen D.B."/>
            <person name="Kent A.D."/>
        </authorList>
    </citation>
    <scope>NUCLEOTIDE SEQUENCE [LARGE SCALE GENOMIC DNA]</scope>
    <source>
        <strain evidence="1 2">CCAP 1448/3</strain>
    </source>
</reference>
<keyword evidence="2" id="KW-1185">Reference proteome</keyword>
<sequence>MSDISIQTLLKEAEQLTKKEKIELVNFLAQQLETHSPKSVRNNLADFFQNSPLVGIDLDLSRHEDPDNRAVHL</sequence>
<protein>
    <submittedName>
        <fullName evidence="1">Uncharacterized protein</fullName>
    </submittedName>
</protein>
<comment type="caution">
    <text evidence="1">The sequence shown here is derived from an EMBL/GenBank/DDBJ whole genome shotgun (WGS) entry which is preliminary data.</text>
</comment>
<evidence type="ECO:0000313" key="2">
    <source>
        <dbReference type="Proteomes" id="UP000238762"/>
    </source>
</evidence>
<dbReference type="AlphaFoldDB" id="A0A2T1C035"/>
<dbReference type="RefSeq" id="WP_106290059.1">
    <property type="nucleotide sequence ID" value="NZ_CAWNTC010000135.1"/>
</dbReference>
<organism evidence="1 2">
    <name type="scientific">Merismopedia glauca CCAP 1448/3</name>
    <dbReference type="NCBI Taxonomy" id="1296344"/>
    <lineage>
        <taxon>Bacteria</taxon>
        <taxon>Bacillati</taxon>
        <taxon>Cyanobacteriota</taxon>
        <taxon>Cyanophyceae</taxon>
        <taxon>Synechococcales</taxon>
        <taxon>Merismopediaceae</taxon>
        <taxon>Merismopedia</taxon>
    </lineage>
</organism>